<dbReference type="InterPro" id="IPR036388">
    <property type="entry name" value="WH-like_DNA-bd_sf"/>
</dbReference>
<dbReference type="Gene3D" id="1.20.5.4130">
    <property type="match status" value="1"/>
</dbReference>
<feature type="domain" description="AAA+ ATPase" evidence="8">
    <location>
        <begin position="409"/>
        <end position="549"/>
    </location>
</feature>
<feature type="compositionally biased region" description="Low complexity" evidence="7">
    <location>
        <begin position="24"/>
        <end position="33"/>
    </location>
</feature>
<dbReference type="SUPFAM" id="SSF52540">
    <property type="entry name" value="P-loop containing nucleoside triphosphate hydrolases"/>
    <property type="match status" value="1"/>
</dbReference>
<evidence type="ECO:0000313" key="10">
    <source>
        <dbReference type="Proteomes" id="UP001341281"/>
    </source>
</evidence>
<keyword evidence="2" id="KW-0433">Leucine-rich repeat</keyword>
<dbReference type="GO" id="GO:0006952">
    <property type="term" value="P:defense response"/>
    <property type="evidence" value="ECO:0007669"/>
    <property type="project" value="UniProtKB-KW"/>
</dbReference>
<dbReference type="Gene3D" id="3.80.10.10">
    <property type="entry name" value="Ribonuclease Inhibitor"/>
    <property type="match status" value="2"/>
</dbReference>
<keyword evidence="4" id="KW-0547">Nucleotide-binding</keyword>
<protein>
    <recommendedName>
        <fullName evidence="8">AAA+ ATPase domain-containing protein</fullName>
    </recommendedName>
</protein>
<dbReference type="SMART" id="SM00382">
    <property type="entry name" value="AAA"/>
    <property type="match status" value="1"/>
</dbReference>
<evidence type="ECO:0000259" key="8">
    <source>
        <dbReference type="SMART" id="SM00382"/>
    </source>
</evidence>
<name>A0AAQ3PLJ5_PASNO</name>
<dbReference type="Pfam" id="PF25019">
    <property type="entry name" value="LRR_R13L1-DRL21"/>
    <property type="match status" value="1"/>
</dbReference>
<accession>A0AAQ3PLJ5</accession>
<dbReference type="SUPFAM" id="SSF52058">
    <property type="entry name" value="L domain-like"/>
    <property type="match status" value="2"/>
</dbReference>
<keyword evidence="3" id="KW-0677">Repeat</keyword>
<dbReference type="Pfam" id="PF18052">
    <property type="entry name" value="Rx_N"/>
    <property type="match status" value="1"/>
</dbReference>
<dbReference type="Proteomes" id="UP001341281">
    <property type="component" value="Chromosome 01"/>
</dbReference>
<keyword evidence="10" id="KW-1185">Reference proteome</keyword>
<evidence type="ECO:0000256" key="1">
    <source>
        <dbReference type="ARBA" id="ARBA00008894"/>
    </source>
</evidence>
<gene>
    <name evidence="9" type="ORF">U9M48_000483</name>
</gene>
<evidence type="ECO:0000313" key="9">
    <source>
        <dbReference type="EMBL" id="WVZ49102.1"/>
    </source>
</evidence>
<dbReference type="InterPro" id="IPR058922">
    <property type="entry name" value="WHD_DRP"/>
</dbReference>
<feature type="region of interest" description="Disordered" evidence="7">
    <location>
        <begin position="306"/>
        <end position="326"/>
    </location>
</feature>
<dbReference type="InterPro" id="IPR056789">
    <property type="entry name" value="LRR_R13L1-DRL21"/>
</dbReference>
<dbReference type="Gene3D" id="1.10.10.10">
    <property type="entry name" value="Winged helix-like DNA-binding domain superfamily/Winged helix DNA-binding domain"/>
    <property type="match status" value="1"/>
</dbReference>
<dbReference type="InterPro" id="IPR032675">
    <property type="entry name" value="LRR_dom_sf"/>
</dbReference>
<comment type="similarity">
    <text evidence="1">Belongs to the disease resistance NB-LRR family.</text>
</comment>
<dbReference type="PANTHER" id="PTHR36766:SF45">
    <property type="entry name" value="NB-ARC DOMAIN-CONTAINING PROTEIN"/>
    <property type="match status" value="1"/>
</dbReference>
<sequence>MRAWGGGEAARFGREEMESGSAGGESAPDSPVGARERKEREEGGERKAGRGRVILGRDRDSVGNVPDCLPFGFGIFTAYQLLNYLSGCLHHGNLEFSSSVPCRLTCLRILSSLQATHQTSRSSTHKLINVRMAGALVSAAFSVVGKALAPFTDDLLKDWAASSKLGKNVEDLELELLSVKALLEPVLGLGRQIDNSALKELLVRLQDLGYDAEDVLDELEYFRIQDELNDTSDAADKHAKGCAYNLALNAKAVGKHICLPACLSAASTNREVNGCKAKLTFRACNPIHAVGKRFPCSSLPSVCDDDDKDGNSTHSSPQRNHTHEPPKLRFNRVDASKRMQHIIKQLQLVHQRVSGIITALGSDWSTVPNIAQSRPITTSESTEQKLYGRDHIMNEIIRNITHDKHCCEVLTVIPIVGPGGIGKTTLAQYIYHSGEVQEHFDVKAWKCVSLNFDANKLIEEIVKDIPDIDGESKGTAGQLIQQRLKKKRFLLILDDIWDCSNEDEWEQLLVPFKKSQVQGNIIIVTTRFPAQAQIMVRKIDRSVYLQGLDYKEFKDLFLDFVFGDDQSRKEHTFLLATGDKIVRRLKGSPLAAKTVGRLLKNQLDLVHWIRVLESKEWEKSNGKNDIMPALKLSYDYLPSQLQRCFSYCALFPQDYKFGREELINFWIGLDVLHSSCGENKRIEDIGLSHLKQLVNHGFFEKGAKKDESICYVIHDLLHELARNVSSHECLCIDGSQSQVRTLQIQPSIRHLSINIDGTRVEDRLILKNSVDDFNTLDKRLKVEKLRSLMLFGEHHGCFVKAFGDLFKEAKALRVVFLSEAYYEVEDLLHNFYYLVHLRYLRIQSSSPDKIRFPNKLSKFYHVTVLDAKDYEDIIELPRDMSNLVKLRHFLVCEDETHASIVEVGKLKSLQELRRFVVRQGFELKQLGHLVELCGSLRIDSLENVQLKEEADEAKLMQKSRLQELKLCWNIVRSTTETTLEEHVLERLKPSQNLLKLSIIGHRGASCPSWLGINLSVTSLESLCLDGVEWQTFPPIGELWLVNVPHEEISGCSNLVELSFPHSACCQQEKEALPFPKLLELKIGNCPQLLSFPPVPWTEAPCSIKIEGTGNSGLHKLVCTKSLNSGYYLTIEEKDIPGSTFWNVLDFHNLTRLTGLDMIRCQPLPLRHLQMLPSLRTLNMSCSSNSFPFDEGDNHVQYQFPVESLVIHRWGASGKELTQLLTYFPKLSDLRLWYSEKITGLGVMGHQAMATPGPSSPGHKVGQQQDATAEEGIVALAAEGLLLLPRQLQELSICDYLELSLRSYPLNDNKDDGRTGGGGGFQDLSSLRLLNISTCPKLLSSYSSSCFPLPTSLEYLELEGVVGLEKIVPLSNLSSLTHLSMCECEGLRVKGLLSLLAQGHLTTLHVTETPNFFVDSEPSRVHEQVLPSRSSKLQELSMDDVAGVTAAPICSSLFSSLTTLVFYRDAKVEHFTEEQEALLFVNSLEVIRFEFCSSLQYLPARLHSLPSLKRLSIWKCKTIQMLPKDGLPSSLQELVIDRCPEIQSLPKKCLPSSLQKLVIGGCPAIRSLPKVDDLPSSLRELHVMYDSSKELRRHCRKLIGIIPIVKICD</sequence>
<evidence type="ECO:0000256" key="2">
    <source>
        <dbReference type="ARBA" id="ARBA00022614"/>
    </source>
</evidence>
<dbReference type="Pfam" id="PF23559">
    <property type="entry name" value="WHD_DRP"/>
    <property type="match status" value="1"/>
</dbReference>
<organism evidence="9 10">
    <name type="scientific">Paspalum notatum var. saurae</name>
    <dbReference type="NCBI Taxonomy" id="547442"/>
    <lineage>
        <taxon>Eukaryota</taxon>
        <taxon>Viridiplantae</taxon>
        <taxon>Streptophyta</taxon>
        <taxon>Embryophyta</taxon>
        <taxon>Tracheophyta</taxon>
        <taxon>Spermatophyta</taxon>
        <taxon>Magnoliopsida</taxon>
        <taxon>Liliopsida</taxon>
        <taxon>Poales</taxon>
        <taxon>Poaceae</taxon>
        <taxon>PACMAD clade</taxon>
        <taxon>Panicoideae</taxon>
        <taxon>Andropogonodae</taxon>
        <taxon>Paspaleae</taxon>
        <taxon>Paspalinae</taxon>
        <taxon>Paspalum</taxon>
    </lineage>
</organism>
<evidence type="ECO:0000256" key="7">
    <source>
        <dbReference type="SAM" id="MobiDB-lite"/>
    </source>
</evidence>
<dbReference type="PANTHER" id="PTHR36766">
    <property type="entry name" value="PLANT BROAD-SPECTRUM MILDEW RESISTANCE PROTEIN RPW8"/>
    <property type="match status" value="1"/>
</dbReference>
<dbReference type="GO" id="GO:0043531">
    <property type="term" value="F:ADP binding"/>
    <property type="evidence" value="ECO:0007669"/>
    <property type="project" value="InterPro"/>
</dbReference>
<evidence type="ECO:0000256" key="4">
    <source>
        <dbReference type="ARBA" id="ARBA00022741"/>
    </source>
</evidence>
<dbReference type="InterPro" id="IPR002182">
    <property type="entry name" value="NB-ARC"/>
</dbReference>
<feature type="region of interest" description="Disordered" evidence="7">
    <location>
        <begin position="1"/>
        <end position="52"/>
    </location>
</feature>
<dbReference type="Pfam" id="PF00931">
    <property type="entry name" value="NB-ARC"/>
    <property type="match status" value="1"/>
</dbReference>
<evidence type="ECO:0000256" key="5">
    <source>
        <dbReference type="ARBA" id="ARBA00022821"/>
    </source>
</evidence>
<dbReference type="InterPro" id="IPR027417">
    <property type="entry name" value="P-loop_NTPase"/>
</dbReference>
<dbReference type="GO" id="GO:0005524">
    <property type="term" value="F:ATP binding"/>
    <property type="evidence" value="ECO:0007669"/>
    <property type="project" value="UniProtKB-KW"/>
</dbReference>
<keyword evidence="6" id="KW-0067">ATP-binding</keyword>
<dbReference type="PRINTS" id="PR00364">
    <property type="entry name" value="DISEASERSIST"/>
</dbReference>
<feature type="compositionally biased region" description="Basic and acidic residues" evidence="7">
    <location>
        <begin position="34"/>
        <end position="48"/>
    </location>
</feature>
<evidence type="ECO:0000256" key="6">
    <source>
        <dbReference type="ARBA" id="ARBA00022840"/>
    </source>
</evidence>
<dbReference type="InterPro" id="IPR003593">
    <property type="entry name" value="AAA+_ATPase"/>
</dbReference>
<proteinExistence type="inferred from homology"/>
<evidence type="ECO:0000256" key="3">
    <source>
        <dbReference type="ARBA" id="ARBA00022737"/>
    </source>
</evidence>
<dbReference type="InterPro" id="IPR041118">
    <property type="entry name" value="Rx_N"/>
</dbReference>
<dbReference type="GO" id="GO:0051707">
    <property type="term" value="P:response to other organism"/>
    <property type="evidence" value="ECO:0007669"/>
    <property type="project" value="UniProtKB-ARBA"/>
</dbReference>
<keyword evidence="5" id="KW-0611">Plant defense</keyword>
<reference evidence="9 10" key="1">
    <citation type="submission" date="2024-02" db="EMBL/GenBank/DDBJ databases">
        <title>High-quality chromosome-scale genome assembly of Pensacola bahiagrass (Paspalum notatum Flugge var. saurae).</title>
        <authorList>
            <person name="Vega J.M."/>
            <person name="Podio M."/>
            <person name="Orjuela J."/>
            <person name="Siena L.A."/>
            <person name="Pessino S.C."/>
            <person name="Combes M.C."/>
            <person name="Mariac C."/>
            <person name="Albertini E."/>
            <person name="Pupilli F."/>
            <person name="Ortiz J.P.A."/>
            <person name="Leblanc O."/>
        </authorList>
    </citation>
    <scope>NUCLEOTIDE SEQUENCE [LARGE SCALE GENOMIC DNA]</scope>
    <source>
        <strain evidence="9">R1</strain>
        <tissue evidence="9">Leaf</tissue>
    </source>
</reference>
<dbReference type="EMBL" id="CP144745">
    <property type="protein sequence ID" value="WVZ49102.1"/>
    <property type="molecule type" value="Genomic_DNA"/>
</dbReference>
<dbReference type="Gene3D" id="3.40.50.300">
    <property type="entry name" value="P-loop containing nucleotide triphosphate hydrolases"/>
    <property type="match status" value="1"/>
</dbReference>